<evidence type="ECO:0000256" key="2">
    <source>
        <dbReference type="ARBA" id="ARBA00012959"/>
    </source>
</evidence>
<evidence type="ECO:0000259" key="9">
    <source>
        <dbReference type="Pfam" id="PF13193"/>
    </source>
</evidence>
<comment type="catalytic activity">
    <reaction evidence="6">
        <text>(E)-4-coumarate + ATP + H(+) = (E)-4-coumaroyl-AMP + diphosphate</text>
        <dbReference type="Rhea" id="RHEA:72419"/>
        <dbReference type="ChEBI" id="CHEBI:12876"/>
        <dbReference type="ChEBI" id="CHEBI:15378"/>
        <dbReference type="ChEBI" id="CHEBI:30616"/>
        <dbReference type="ChEBI" id="CHEBI:33019"/>
        <dbReference type="ChEBI" id="CHEBI:192348"/>
    </reaction>
    <physiologicalReaction direction="left-to-right" evidence="6">
        <dbReference type="Rhea" id="RHEA:72420"/>
    </physiologicalReaction>
</comment>
<dbReference type="GO" id="GO:0016207">
    <property type="term" value="F:4-coumarate-CoA ligase activity"/>
    <property type="evidence" value="ECO:0007669"/>
    <property type="project" value="UniProtKB-EC"/>
</dbReference>
<dbReference type="InterPro" id="IPR025110">
    <property type="entry name" value="AMP-bd_C"/>
</dbReference>
<evidence type="ECO:0000256" key="7">
    <source>
        <dbReference type="ARBA" id="ARBA00034223"/>
    </source>
</evidence>
<evidence type="ECO:0000256" key="6">
    <source>
        <dbReference type="ARBA" id="ARBA00034219"/>
    </source>
</evidence>
<comment type="similarity">
    <text evidence="1">Belongs to the ATP-dependent AMP-binding enzyme family.</text>
</comment>
<name>A0A6V7NR14_ANACO</name>
<dbReference type="EMBL" id="LR862141">
    <property type="protein sequence ID" value="CAD1820995.1"/>
    <property type="molecule type" value="Genomic_DNA"/>
</dbReference>
<dbReference type="InterPro" id="IPR045851">
    <property type="entry name" value="AMP-bd_C_sf"/>
</dbReference>
<evidence type="ECO:0000313" key="10">
    <source>
        <dbReference type="EMBL" id="CAD1820995.1"/>
    </source>
</evidence>
<dbReference type="InterPro" id="IPR042099">
    <property type="entry name" value="ANL_N_sf"/>
</dbReference>
<dbReference type="PANTHER" id="PTHR24096">
    <property type="entry name" value="LONG-CHAIN-FATTY-ACID--COA LIGASE"/>
    <property type="match status" value="1"/>
</dbReference>
<dbReference type="Gene3D" id="3.30.300.30">
    <property type="match status" value="1"/>
</dbReference>
<keyword evidence="3" id="KW-0436">Ligase</keyword>
<evidence type="ECO:0000256" key="5">
    <source>
        <dbReference type="ARBA" id="ARBA00022840"/>
    </source>
</evidence>
<evidence type="ECO:0000256" key="8">
    <source>
        <dbReference type="ARBA" id="ARBA00034252"/>
    </source>
</evidence>
<proteinExistence type="inferred from homology"/>
<keyword evidence="5" id="KW-0067">ATP-binding</keyword>
<dbReference type="GO" id="GO:0005524">
    <property type="term" value="F:ATP binding"/>
    <property type="evidence" value="ECO:0007669"/>
    <property type="project" value="UniProtKB-KW"/>
</dbReference>
<dbReference type="EC" id="6.2.1.12" evidence="2"/>
<feature type="domain" description="AMP-binding enzyme C-terminal" evidence="9">
    <location>
        <begin position="56"/>
        <end position="131"/>
    </location>
</feature>
<evidence type="ECO:0000256" key="3">
    <source>
        <dbReference type="ARBA" id="ARBA00022598"/>
    </source>
</evidence>
<dbReference type="AlphaFoldDB" id="A0A6V7NR14"/>
<dbReference type="PANTHER" id="PTHR24096:SF337">
    <property type="entry name" value="4-COUMARATE--COA LIGASE"/>
    <property type="match status" value="1"/>
</dbReference>
<accession>A0A6V7NR14</accession>
<comment type="catalytic activity">
    <reaction evidence="8">
        <text>(E)-4-coumarate + ATP + CoA = (E)-4-coumaroyl-CoA + AMP + diphosphate</text>
        <dbReference type="Rhea" id="RHEA:19641"/>
        <dbReference type="ChEBI" id="CHEBI:12876"/>
        <dbReference type="ChEBI" id="CHEBI:30616"/>
        <dbReference type="ChEBI" id="CHEBI:33019"/>
        <dbReference type="ChEBI" id="CHEBI:57287"/>
        <dbReference type="ChEBI" id="CHEBI:85008"/>
        <dbReference type="ChEBI" id="CHEBI:456215"/>
        <dbReference type="EC" id="6.2.1.12"/>
    </reaction>
    <physiologicalReaction direction="left-to-right" evidence="8">
        <dbReference type="Rhea" id="RHEA:19642"/>
    </physiologicalReaction>
</comment>
<gene>
    <name evidence="10" type="ORF">CB5_LOCUS4206</name>
</gene>
<evidence type="ECO:0000256" key="4">
    <source>
        <dbReference type="ARBA" id="ARBA00022741"/>
    </source>
</evidence>
<evidence type="ECO:0000256" key="1">
    <source>
        <dbReference type="ARBA" id="ARBA00006432"/>
    </source>
</evidence>
<reference evidence="10" key="1">
    <citation type="submission" date="2020-07" db="EMBL/GenBank/DDBJ databases">
        <authorList>
            <person name="Lin J."/>
        </authorList>
    </citation>
    <scope>NUCLEOTIDE SEQUENCE</scope>
</reference>
<sequence>MKGYLGNEEATAEALVGDGWLRTGDLVYFDQEGYLYVVDRLKELIKHNGYQVAPAELEALLLTHTHIVDAAVVPLEDEETGQVPMAYVVKSPQSGLTTDGVIQFIASQVAPYKKIRKVAFIESIPRSAAGKILRKQLVAQNQQAITSKL</sequence>
<dbReference type="SUPFAM" id="SSF56801">
    <property type="entry name" value="Acetyl-CoA synthetase-like"/>
    <property type="match status" value="1"/>
</dbReference>
<dbReference type="FunFam" id="3.30.300.30:FF:000007">
    <property type="entry name" value="4-coumarate--CoA ligase 2"/>
    <property type="match status" value="1"/>
</dbReference>
<keyword evidence="4" id="KW-0547">Nucleotide-binding</keyword>
<dbReference type="Pfam" id="PF13193">
    <property type="entry name" value="AMP-binding_C"/>
    <property type="match status" value="1"/>
</dbReference>
<comment type="catalytic activity">
    <reaction evidence="7">
        <text>(E)-4-coumaroyl-AMP + CoA = (E)-4-coumaroyl-CoA + AMP + H(+)</text>
        <dbReference type="Rhea" id="RHEA:72423"/>
        <dbReference type="ChEBI" id="CHEBI:15378"/>
        <dbReference type="ChEBI" id="CHEBI:57287"/>
        <dbReference type="ChEBI" id="CHEBI:85008"/>
        <dbReference type="ChEBI" id="CHEBI:192348"/>
        <dbReference type="ChEBI" id="CHEBI:456215"/>
    </reaction>
    <physiologicalReaction direction="left-to-right" evidence="7">
        <dbReference type="Rhea" id="RHEA:72424"/>
    </physiologicalReaction>
</comment>
<dbReference type="Gene3D" id="3.40.50.12780">
    <property type="entry name" value="N-terminal domain of ligase-like"/>
    <property type="match status" value="1"/>
</dbReference>
<protein>
    <recommendedName>
        <fullName evidence="2">4-coumarate--CoA ligase</fullName>
        <ecNumber evidence="2">6.2.1.12</ecNumber>
    </recommendedName>
</protein>
<organism evidence="10">
    <name type="scientific">Ananas comosus var. bracteatus</name>
    <name type="common">red pineapple</name>
    <dbReference type="NCBI Taxonomy" id="296719"/>
    <lineage>
        <taxon>Eukaryota</taxon>
        <taxon>Viridiplantae</taxon>
        <taxon>Streptophyta</taxon>
        <taxon>Embryophyta</taxon>
        <taxon>Tracheophyta</taxon>
        <taxon>Spermatophyta</taxon>
        <taxon>Magnoliopsida</taxon>
        <taxon>Liliopsida</taxon>
        <taxon>Poales</taxon>
        <taxon>Bromeliaceae</taxon>
        <taxon>Bromelioideae</taxon>
        <taxon>Ananas</taxon>
    </lineage>
</organism>